<feature type="transmembrane region" description="Helical" evidence="7">
    <location>
        <begin position="12"/>
        <end position="30"/>
    </location>
</feature>
<dbReference type="GO" id="GO:0005886">
    <property type="term" value="C:plasma membrane"/>
    <property type="evidence" value="ECO:0007669"/>
    <property type="project" value="UniProtKB-SubCell"/>
</dbReference>
<evidence type="ECO:0000256" key="1">
    <source>
        <dbReference type="ARBA" id="ARBA00004651"/>
    </source>
</evidence>
<keyword evidence="2" id="KW-0813">Transport</keyword>
<dbReference type="SUPFAM" id="SSF103473">
    <property type="entry name" value="MFS general substrate transporter"/>
    <property type="match status" value="1"/>
</dbReference>
<dbReference type="Gene3D" id="1.20.1250.20">
    <property type="entry name" value="MFS general substrate transporter like domains"/>
    <property type="match status" value="1"/>
</dbReference>
<feature type="transmembrane region" description="Helical" evidence="7">
    <location>
        <begin position="286"/>
        <end position="308"/>
    </location>
</feature>
<feature type="transmembrane region" description="Helical" evidence="7">
    <location>
        <begin position="139"/>
        <end position="162"/>
    </location>
</feature>
<evidence type="ECO:0000259" key="8">
    <source>
        <dbReference type="PROSITE" id="PS50850"/>
    </source>
</evidence>
<dbReference type="EMBL" id="VUOB01000019">
    <property type="protein sequence ID" value="KAA2263031.1"/>
    <property type="molecule type" value="Genomic_DNA"/>
</dbReference>
<dbReference type="GO" id="GO:0022857">
    <property type="term" value="F:transmembrane transporter activity"/>
    <property type="evidence" value="ECO:0007669"/>
    <property type="project" value="InterPro"/>
</dbReference>
<keyword evidence="10" id="KW-1185">Reference proteome</keyword>
<keyword evidence="3" id="KW-1003">Cell membrane</keyword>
<feature type="transmembrane region" description="Helical" evidence="7">
    <location>
        <begin position="347"/>
        <end position="367"/>
    </location>
</feature>
<feature type="transmembrane region" description="Helical" evidence="7">
    <location>
        <begin position="76"/>
        <end position="94"/>
    </location>
</feature>
<feature type="transmembrane region" description="Helical" evidence="7">
    <location>
        <begin position="373"/>
        <end position="395"/>
    </location>
</feature>
<dbReference type="OrthoDB" id="9775268at2"/>
<comment type="caution">
    <text evidence="9">The sequence shown here is derived from an EMBL/GenBank/DDBJ whole genome shotgun (WGS) entry which is preliminary data.</text>
</comment>
<keyword evidence="5 7" id="KW-1133">Transmembrane helix</keyword>
<evidence type="ECO:0000313" key="9">
    <source>
        <dbReference type="EMBL" id="KAA2263031.1"/>
    </source>
</evidence>
<organism evidence="9 10">
    <name type="scientific">Solihabitans fulvus</name>
    <dbReference type="NCBI Taxonomy" id="1892852"/>
    <lineage>
        <taxon>Bacteria</taxon>
        <taxon>Bacillati</taxon>
        <taxon>Actinomycetota</taxon>
        <taxon>Actinomycetes</taxon>
        <taxon>Pseudonocardiales</taxon>
        <taxon>Pseudonocardiaceae</taxon>
        <taxon>Solihabitans</taxon>
    </lineage>
</organism>
<dbReference type="InterPro" id="IPR036259">
    <property type="entry name" value="MFS_trans_sf"/>
</dbReference>
<feature type="domain" description="Major facilitator superfamily (MFS) profile" evidence="8">
    <location>
        <begin position="1"/>
        <end position="193"/>
    </location>
</feature>
<dbReference type="AlphaFoldDB" id="A0A5B2XJG7"/>
<dbReference type="Proteomes" id="UP000323454">
    <property type="component" value="Unassembled WGS sequence"/>
</dbReference>
<feature type="transmembrane region" description="Helical" evidence="7">
    <location>
        <begin position="42"/>
        <end position="64"/>
    </location>
</feature>
<feature type="transmembrane region" description="Helical" evidence="7">
    <location>
        <begin position="168"/>
        <end position="188"/>
    </location>
</feature>
<keyword evidence="6 7" id="KW-0472">Membrane</keyword>
<feature type="transmembrane region" description="Helical" evidence="7">
    <location>
        <begin position="254"/>
        <end position="274"/>
    </location>
</feature>
<evidence type="ECO:0000256" key="4">
    <source>
        <dbReference type="ARBA" id="ARBA00022692"/>
    </source>
</evidence>
<accession>A0A5B2XJG7</accession>
<evidence type="ECO:0000256" key="2">
    <source>
        <dbReference type="ARBA" id="ARBA00022448"/>
    </source>
</evidence>
<dbReference type="InterPro" id="IPR010290">
    <property type="entry name" value="TM_effector"/>
</dbReference>
<feature type="transmembrane region" description="Helical" evidence="7">
    <location>
        <begin position="314"/>
        <end position="335"/>
    </location>
</feature>
<proteinExistence type="predicted"/>
<dbReference type="CDD" id="cd06173">
    <property type="entry name" value="MFS_MefA_like"/>
    <property type="match status" value="1"/>
</dbReference>
<dbReference type="RefSeq" id="WP_149849453.1">
    <property type="nucleotide sequence ID" value="NZ_VUOB01000019.1"/>
</dbReference>
<dbReference type="PANTHER" id="PTHR23513">
    <property type="entry name" value="INTEGRAL MEMBRANE EFFLUX PROTEIN-RELATED"/>
    <property type="match status" value="1"/>
</dbReference>
<dbReference type="InterPro" id="IPR020846">
    <property type="entry name" value="MFS_dom"/>
</dbReference>
<evidence type="ECO:0000256" key="3">
    <source>
        <dbReference type="ARBA" id="ARBA00022475"/>
    </source>
</evidence>
<reference evidence="9 10" key="1">
    <citation type="submission" date="2019-09" db="EMBL/GenBank/DDBJ databases">
        <title>Goodfellowia gen. nov., a new genus of the Pseudonocardineae related to Actinoalloteichus, containing Goodfellowia coeruleoviolacea gen. nov., comb. nov. gen. nov., comb. nov.</title>
        <authorList>
            <person name="Labeda D."/>
        </authorList>
    </citation>
    <scope>NUCLEOTIDE SEQUENCE [LARGE SCALE GENOMIC DNA]</scope>
    <source>
        <strain evidence="9 10">AN110305</strain>
    </source>
</reference>
<comment type="subcellular location">
    <subcellularLocation>
        <location evidence="1">Cell membrane</location>
        <topology evidence="1">Multi-pass membrane protein</topology>
    </subcellularLocation>
</comment>
<sequence>MFSSLGVRNYRFYSAGQVVSLIGLWMQRVAQDWLVLELSHGSPVALGIAAALQFAPTLVFSLWAGVLADRMDKRRLLLYLETGLGLCALALGLLDVTGVVQLWQVYLLCLLLGAVASLETPIRQSFVVEMVGRAQLTNAVALNSMTFNLARMIGPAIAGLMITAVGTGWVFLINAASFAGVIGGLLLMNPETLHRSERVPREKGQLREGLRYVRGRPDLVTLMVLVFFVSTFGLNFYVTLAVVARNVFGGQADAYGFLSTMLAVGTLTGATLAARRSARGKPRLRLLFGGVVAFGILEMVAGVMPTLWAVGLALIPVGAALMTFTTTANATVQLAVDPAMRGRVMGLYMLMFLGGNPVGGPVMGWLAEHFTGRAPLVFGGVVSVLTALVAALVLVRRGGVTLPVRPWSRLRVLRRR</sequence>
<evidence type="ECO:0000256" key="7">
    <source>
        <dbReference type="SAM" id="Phobius"/>
    </source>
</evidence>
<evidence type="ECO:0000256" key="6">
    <source>
        <dbReference type="ARBA" id="ARBA00023136"/>
    </source>
</evidence>
<reference evidence="9 10" key="2">
    <citation type="submission" date="2019-09" db="EMBL/GenBank/DDBJ databases">
        <authorList>
            <person name="Jin C."/>
        </authorList>
    </citation>
    <scope>NUCLEOTIDE SEQUENCE [LARGE SCALE GENOMIC DNA]</scope>
    <source>
        <strain evidence="9 10">AN110305</strain>
    </source>
</reference>
<evidence type="ECO:0000256" key="5">
    <source>
        <dbReference type="ARBA" id="ARBA00022989"/>
    </source>
</evidence>
<evidence type="ECO:0000313" key="10">
    <source>
        <dbReference type="Proteomes" id="UP000323454"/>
    </source>
</evidence>
<protein>
    <submittedName>
        <fullName evidence="9">MFS transporter</fullName>
    </submittedName>
</protein>
<feature type="transmembrane region" description="Helical" evidence="7">
    <location>
        <begin position="100"/>
        <end position="118"/>
    </location>
</feature>
<dbReference type="PANTHER" id="PTHR23513:SF11">
    <property type="entry name" value="STAPHYLOFERRIN A TRANSPORTER"/>
    <property type="match status" value="1"/>
</dbReference>
<gene>
    <name evidence="9" type="ORF">F0L68_10880</name>
</gene>
<feature type="transmembrane region" description="Helical" evidence="7">
    <location>
        <begin position="219"/>
        <end position="242"/>
    </location>
</feature>
<feature type="domain" description="Major facilitator superfamily (MFS) profile" evidence="8">
    <location>
        <begin position="219"/>
        <end position="416"/>
    </location>
</feature>
<dbReference type="Pfam" id="PF05977">
    <property type="entry name" value="MFS_3"/>
    <property type="match status" value="1"/>
</dbReference>
<name>A0A5B2XJG7_9PSEU</name>
<dbReference type="PROSITE" id="PS50850">
    <property type="entry name" value="MFS"/>
    <property type="match status" value="2"/>
</dbReference>
<keyword evidence="4 7" id="KW-0812">Transmembrane</keyword>